<evidence type="ECO:0000256" key="2">
    <source>
        <dbReference type="ARBA" id="ARBA00022737"/>
    </source>
</evidence>
<protein>
    <submittedName>
        <fullName evidence="4">Uncharacterized protein</fullName>
    </submittedName>
</protein>
<organism evidence="4 5">
    <name type="scientific">Cloeon dipterum</name>
    <dbReference type="NCBI Taxonomy" id="197152"/>
    <lineage>
        <taxon>Eukaryota</taxon>
        <taxon>Metazoa</taxon>
        <taxon>Ecdysozoa</taxon>
        <taxon>Arthropoda</taxon>
        <taxon>Hexapoda</taxon>
        <taxon>Insecta</taxon>
        <taxon>Pterygota</taxon>
        <taxon>Palaeoptera</taxon>
        <taxon>Ephemeroptera</taxon>
        <taxon>Pisciforma</taxon>
        <taxon>Baetidae</taxon>
        <taxon>Cloeon</taxon>
    </lineage>
</organism>
<feature type="region of interest" description="Disordered" evidence="3">
    <location>
        <begin position="524"/>
        <end position="566"/>
    </location>
</feature>
<dbReference type="SUPFAM" id="SSF117281">
    <property type="entry name" value="Kelch motif"/>
    <property type="match status" value="1"/>
</dbReference>
<dbReference type="Pfam" id="PF24681">
    <property type="entry name" value="Kelch_KLHDC2_KLHL20_DRC7"/>
    <property type="match status" value="1"/>
</dbReference>
<dbReference type="PANTHER" id="PTHR46376:SF1">
    <property type="entry name" value="LEUCINE-ZIPPER-LIKE TRANSCRIPTIONAL REGULATOR 1"/>
    <property type="match status" value="1"/>
</dbReference>
<evidence type="ECO:0000256" key="1">
    <source>
        <dbReference type="ARBA" id="ARBA00022441"/>
    </source>
</evidence>
<dbReference type="Gene3D" id="2.120.10.80">
    <property type="entry name" value="Kelch-type beta propeller"/>
    <property type="match status" value="2"/>
</dbReference>
<name>A0A8S1CHD7_9INSE</name>
<comment type="caution">
    <text evidence="4">The sequence shown here is derived from an EMBL/GenBank/DDBJ whole genome shotgun (WGS) entry which is preliminary data.</text>
</comment>
<dbReference type="Pfam" id="PF01344">
    <property type="entry name" value="Kelch_1"/>
    <property type="match status" value="1"/>
</dbReference>
<keyword evidence="1" id="KW-0880">Kelch repeat</keyword>
<sequence>MAVKISPAVITAPVFDFWKPVFGERRSPPESAPPVASGSCLPAVDDSGVRVMWNAVTPQSLDAAAPSSRTKHSATLLGGHLYLLGGRNGNVGLKDFWRYNISEGRWEQLLTGGETPPCLQEHTAVAFKDCLYVFGGEVGFSSATETPLWVYQVRSNSWRKVRSPKGVQVPRGRRGHTALIYQGAMIIYGGYQDLRGSTNELWAFDFNTESWHLLSGRGRDEPPARHKHSAVMHDGAMWVFGGMTDLQTRSDLWRWDALTKIWVCVRAKHGPGPLQGHAACKVAASMLIFGGERGDGNVVDELWRFHFATESWERITPVGMKPSARAESAVLVVTEAPTAASPTVVTPRPRSVERRVPRSSSTLGQTQQQEAAGPPSLFGRLSSVNLTARLSRCSYSVLSNDSAESDAESAASAIIKSASMHAGVAQQARSRMSRDPVSVPNFASAPLTPVEAARLVFVDSSDDEAETGWIFMNPAFDPSAENEFTPDPDDVLDFPSLHQRFQPTRRIAKSASVRFNLEEPDSDYASVASTTPHDGPLSFSNPNYLGPDIGQMLNSPPDSLLQDPTGRFHSQDQIELKTLAAPAPRRAAPPTSLPLEGSERQHRMARAFSAGRAERRKDPTPPLYMYVVGGREKGHAALFKRSVSMWRLCLHPSIFVRR</sequence>
<dbReference type="PANTHER" id="PTHR46376">
    <property type="entry name" value="LEUCINE-ZIPPER-LIKE TRANSCRIPTIONAL REGULATOR 1"/>
    <property type="match status" value="1"/>
</dbReference>
<keyword evidence="5" id="KW-1185">Reference proteome</keyword>
<feature type="compositionally biased region" description="Polar residues" evidence="3">
    <location>
        <begin position="527"/>
        <end position="543"/>
    </location>
</feature>
<evidence type="ECO:0000256" key="3">
    <source>
        <dbReference type="SAM" id="MobiDB-lite"/>
    </source>
</evidence>
<dbReference type="GO" id="GO:0005794">
    <property type="term" value="C:Golgi apparatus"/>
    <property type="evidence" value="ECO:0007669"/>
    <property type="project" value="TreeGrafter"/>
</dbReference>
<evidence type="ECO:0000313" key="5">
    <source>
        <dbReference type="Proteomes" id="UP000494165"/>
    </source>
</evidence>
<feature type="compositionally biased region" description="Low complexity" evidence="3">
    <location>
        <begin position="580"/>
        <end position="590"/>
    </location>
</feature>
<accession>A0A8S1CHD7</accession>
<proteinExistence type="predicted"/>
<evidence type="ECO:0000313" key="4">
    <source>
        <dbReference type="EMBL" id="CAB3371059.1"/>
    </source>
</evidence>
<dbReference type="InterPro" id="IPR051568">
    <property type="entry name" value="LZTR1/Attractin"/>
</dbReference>
<dbReference type="AlphaFoldDB" id="A0A8S1CHD7"/>
<dbReference type="EMBL" id="CADEPI010000058">
    <property type="protein sequence ID" value="CAB3371059.1"/>
    <property type="molecule type" value="Genomic_DNA"/>
</dbReference>
<dbReference type="Proteomes" id="UP000494165">
    <property type="component" value="Unassembled WGS sequence"/>
</dbReference>
<dbReference type="OrthoDB" id="432528at2759"/>
<keyword evidence="2" id="KW-0677">Repeat</keyword>
<reference evidence="4 5" key="1">
    <citation type="submission" date="2020-04" db="EMBL/GenBank/DDBJ databases">
        <authorList>
            <person name="Alioto T."/>
            <person name="Alioto T."/>
            <person name="Gomez Garrido J."/>
        </authorList>
    </citation>
    <scope>NUCLEOTIDE SEQUENCE [LARGE SCALE GENOMIC DNA]</scope>
</reference>
<feature type="region of interest" description="Disordered" evidence="3">
    <location>
        <begin position="579"/>
        <end position="620"/>
    </location>
</feature>
<dbReference type="InterPro" id="IPR006652">
    <property type="entry name" value="Kelch_1"/>
</dbReference>
<dbReference type="InterPro" id="IPR015915">
    <property type="entry name" value="Kelch-typ_b-propeller"/>
</dbReference>
<gene>
    <name evidence="4" type="ORF">CLODIP_2_CD08529</name>
</gene>
<feature type="region of interest" description="Disordered" evidence="3">
    <location>
        <begin position="339"/>
        <end position="377"/>
    </location>
</feature>